<proteinExistence type="predicted"/>
<dbReference type="GeneID" id="77465340"/>
<name>A0A5K1ISJ7_9ACTN</name>
<reference evidence="1 2" key="1">
    <citation type="submission" date="2019-10" db="EMBL/GenBank/DDBJ databases">
        <authorList>
            <person name="Wolf R A."/>
        </authorList>
    </citation>
    <scope>NUCLEOTIDE SEQUENCE [LARGE SCALE GENOMIC DNA]</scope>
    <source>
        <strain evidence="1">Collinsella_intestinalis_DSM_13632</strain>
    </source>
</reference>
<evidence type="ECO:0000313" key="1">
    <source>
        <dbReference type="EMBL" id="VWL91544.1"/>
    </source>
</evidence>
<evidence type="ECO:0000313" key="2">
    <source>
        <dbReference type="Proteomes" id="UP000405524"/>
    </source>
</evidence>
<dbReference type="EMBL" id="CABWIC010000007">
    <property type="protein sequence ID" value="VWL91544.1"/>
    <property type="molecule type" value="Genomic_DNA"/>
</dbReference>
<organism evidence="1 2">
    <name type="scientific">Collinsella intestinalis</name>
    <dbReference type="NCBI Taxonomy" id="147207"/>
    <lineage>
        <taxon>Bacteria</taxon>
        <taxon>Bacillati</taxon>
        <taxon>Actinomycetota</taxon>
        <taxon>Coriobacteriia</taxon>
        <taxon>Coriobacteriales</taxon>
        <taxon>Coriobacteriaceae</taxon>
        <taxon>Collinsella</taxon>
    </lineage>
</organism>
<accession>A0A5K1ISJ7</accession>
<gene>
    <name evidence="1" type="ORF">JKKLCJKK_00349</name>
</gene>
<sequence length="103" mass="12047">MNKYFEQNEYAGYDFIDLHHRLTRAYSVVASNLFFQEAKDDLKSQEHRLKLARSAFYLIAVCEAIIDLVGEDEREKALAEVKDELRPGDVDELFKHLLDILLK</sequence>
<protein>
    <submittedName>
        <fullName evidence="1">Uncharacterized protein</fullName>
    </submittedName>
</protein>
<dbReference type="RefSeq" id="WP_152063086.1">
    <property type="nucleotide sequence ID" value="NZ_CABWIC010000007.1"/>
</dbReference>
<dbReference type="AlphaFoldDB" id="A0A5K1ISJ7"/>
<dbReference type="Proteomes" id="UP000405524">
    <property type="component" value="Unassembled WGS sequence"/>
</dbReference>